<dbReference type="SMART" id="SM00895">
    <property type="entry name" value="FCD"/>
    <property type="match status" value="1"/>
</dbReference>
<evidence type="ECO:0000256" key="3">
    <source>
        <dbReference type="ARBA" id="ARBA00023163"/>
    </source>
</evidence>
<dbReference type="InterPro" id="IPR008920">
    <property type="entry name" value="TF_FadR/GntR_C"/>
</dbReference>
<dbReference type="InterPro" id="IPR000524">
    <property type="entry name" value="Tscrpt_reg_HTH_GntR"/>
</dbReference>
<reference evidence="5" key="1">
    <citation type="submission" date="2024-06" db="EMBL/GenBank/DDBJ databases">
        <title>Methylostella associata gen. nov., sp. nov., a novel Ancalomicrobiaceae-affiliated facultatively methylotrophic bacteria that feed on methanotrophs of the genus Methylococcus.</title>
        <authorList>
            <person name="Saltykova V."/>
            <person name="Danilova O.V."/>
            <person name="Oshkin I.Y."/>
            <person name="Belova S.E."/>
            <person name="Pimenov N.V."/>
            <person name="Dedysh S.N."/>
        </authorList>
    </citation>
    <scope>NUCLEOTIDE SEQUENCE</scope>
    <source>
        <strain evidence="5">S20</strain>
    </source>
</reference>
<dbReference type="GO" id="GO:0003677">
    <property type="term" value="F:DNA binding"/>
    <property type="evidence" value="ECO:0007669"/>
    <property type="project" value="UniProtKB-KW"/>
</dbReference>
<dbReference type="PANTHER" id="PTHR43537:SF39">
    <property type="entry name" value="HTH-TYPE TRANSCRIPTIONAL REGULATOR MCBR"/>
    <property type="match status" value="1"/>
</dbReference>
<keyword evidence="1" id="KW-0805">Transcription regulation</keyword>
<evidence type="ECO:0000313" key="5">
    <source>
        <dbReference type="EMBL" id="XBY45790.1"/>
    </source>
</evidence>
<dbReference type="InterPro" id="IPR036390">
    <property type="entry name" value="WH_DNA-bd_sf"/>
</dbReference>
<dbReference type="InterPro" id="IPR011711">
    <property type="entry name" value="GntR_C"/>
</dbReference>
<keyword evidence="3" id="KW-0804">Transcription</keyword>
<dbReference type="Gene3D" id="1.10.10.10">
    <property type="entry name" value="Winged helix-like DNA-binding domain superfamily/Winged helix DNA-binding domain"/>
    <property type="match status" value="1"/>
</dbReference>
<name>A0AAU7XDH1_9HYPH</name>
<dbReference type="RefSeq" id="WP_407050886.1">
    <property type="nucleotide sequence ID" value="NZ_CP158568.1"/>
</dbReference>
<dbReference type="AlphaFoldDB" id="A0AAU7XDH1"/>
<evidence type="ECO:0000259" key="4">
    <source>
        <dbReference type="PROSITE" id="PS50949"/>
    </source>
</evidence>
<dbReference type="SUPFAM" id="SSF46785">
    <property type="entry name" value="Winged helix' DNA-binding domain"/>
    <property type="match status" value="1"/>
</dbReference>
<keyword evidence="2" id="KW-0238">DNA-binding</keyword>
<feature type="domain" description="HTH gntR-type" evidence="4">
    <location>
        <begin position="28"/>
        <end position="95"/>
    </location>
</feature>
<evidence type="ECO:0000256" key="2">
    <source>
        <dbReference type="ARBA" id="ARBA00023125"/>
    </source>
</evidence>
<dbReference type="PANTHER" id="PTHR43537">
    <property type="entry name" value="TRANSCRIPTIONAL REGULATOR, GNTR FAMILY"/>
    <property type="match status" value="1"/>
</dbReference>
<sequence>MKRAANSADDVAVPDGASALGFTPIARESMQTQVYRELRRALMHGRFAPGQVLTIVDLAKSLNVSTMPVRDALSRLVSEQALEALPSRSVRVPLIDVPRLEDLKRARILIEGEALALAVPRVTDAAIAEARRTIRAYDEAIAARGHFAIEKELDANQAFHLSLYEQSGSTILIPIIESLWLQSGPVIRSAMQAFDPTSKISGPHYHAEIVEALVARDVEAARRALALDISRAFDLLIDTLTSAEVAP</sequence>
<dbReference type="Pfam" id="PF00392">
    <property type="entry name" value="GntR"/>
    <property type="match status" value="1"/>
</dbReference>
<dbReference type="Pfam" id="PF07729">
    <property type="entry name" value="FCD"/>
    <property type="match status" value="1"/>
</dbReference>
<proteinExistence type="predicted"/>
<protein>
    <submittedName>
        <fullName evidence="5">GntR family transcriptional regulator</fullName>
    </submittedName>
</protein>
<accession>A0AAU7XDH1</accession>
<dbReference type="SMART" id="SM00345">
    <property type="entry name" value="HTH_GNTR"/>
    <property type="match status" value="1"/>
</dbReference>
<dbReference type="GO" id="GO:0003700">
    <property type="term" value="F:DNA-binding transcription factor activity"/>
    <property type="evidence" value="ECO:0007669"/>
    <property type="project" value="InterPro"/>
</dbReference>
<dbReference type="InterPro" id="IPR036388">
    <property type="entry name" value="WH-like_DNA-bd_sf"/>
</dbReference>
<dbReference type="Gene3D" id="1.20.120.530">
    <property type="entry name" value="GntR ligand-binding domain-like"/>
    <property type="match status" value="1"/>
</dbReference>
<dbReference type="KEGG" id="mflg:ABS361_05880"/>
<organism evidence="5">
    <name type="scientific">Methyloraptor flagellatus</name>
    <dbReference type="NCBI Taxonomy" id="3162530"/>
    <lineage>
        <taxon>Bacteria</taxon>
        <taxon>Pseudomonadati</taxon>
        <taxon>Pseudomonadota</taxon>
        <taxon>Alphaproteobacteria</taxon>
        <taxon>Hyphomicrobiales</taxon>
        <taxon>Ancalomicrobiaceae</taxon>
        <taxon>Methyloraptor</taxon>
    </lineage>
</organism>
<dbReference type="SUPFAM" id="SSF48008">
    <property type="entry name" value="GntR ligand-binding domain-like"/>
    <property type="match status" value="1"/>
</dbReference>
<dbReference type="EMBL" id="CP158568">
    <property type="protein sequence ID" value="XBY45790.1"/>
    <property type="molecule type" value="Genomic_DNA"/>
</dbReference>
<dbReference type="PROSITE" id="PS50949">
    <property type="entry name" value="HTH_GNTR"/>
    <property type="match status" value="1"/>
</dbReference>
<gene>
    <name evidence="5" type="ORF">ABS361_05880</name>
</gene>
<evidence type="ECO:0000256" key="1">
    <source>
        <dbReference type="ARBA" id="ARBA00023015"/>
    </source>
</evidence>